<name>A0A699INF8_TANCI</name>
<feature type="coiled-coil region" evidence="1">
    <location>
        <begin position="79"/>
        <end position="106"/>
    </location>
</feature>
<sequence length="137" mass="15215">NCKFTHKKWDASFRPTFGVLTKEAFKDPAVCKIMVDQFPTPGEMSHHEYVQSADSSLKGYEEKVVGVAGLELQVSTLKKQEGKKKIKSLTKSLDDLHAKVARLSATLNQATLLEAGKDEEILRLKTTSPEFASIFSD</sequence>
<comment type="caution">
    <text evidence="2">The sequence shown here is derived from an EMBL/GenBank/DDBJ whole genome shotgun (WGS) entry which is preliminary data.</text>
</comment>
<feature type="non-terminal residue" evidence="2">
    <location>
        <position position="137"/>
    </location>
</feature>
<dbReference type="AlphaFoldDB" id="A0A699INF8"/>
<protein>
    <submittedName>
        <fullName evidence="2">Uncharacterized protein</fullName>
    </submittedName>
</protein>
<organism evidence="2">
    <name type="scientific">Tanacetum cinerariifolium</name>
    <name type="common">Dalmatian daisy</name>
    <name type="synonym">Chrysanthemum cinerariifolium</name>
    <dbReference type="NCBI Taxonomy" id="118510"/>
    <lineage>
        <taxon>Eukaryota</taxon>
        <taxon>Viridiplantae</taxon>
        <taxon>Streptophyta</taxon>
        <taxon>Embryophyta</taxon>
        <taxon>Tracheophyta</taxon>
        <taxon>Spermatophyta</taxon>
        <taxon>Magnoliopsida</taxon>
        <taxon>eudicotyledons</taxon>
        <taxon>Gunneridae</taxon>
        <taxon>Pentapetalae</taxon>
        <taxon>asterids</taxon>
        <taxon>campanulids</taxon>
        <taxon>Asterales</taxon>
        <taxon>Asteraceae</taxon>
        <taxon>Asteroideae</taxon>
        <taxon>Anthemideae</taxon>
        <taxon>Anthemidinae</taxon>
        <taxon>Tanacetum</taxon>
    </lineage>
</organism>
<reference evidence="2" key="1">
    <citation type="journal article" date="2019" name="Sci. Rep.">
        <title>Draft genome of Tanacetum cinerariifolium, the natural source of mosquito coil.</title>
        <authorList>
            <person name="Yamashiro T."/>
            <person name="Shiraishi A."/>
            <person name="Satake H."/>
            <person name="Nakayama K."/>
        </authorList>
    </citation>
    <scope>NUCLEOTIDE SEQUENCE</scope>
</reference>
<gene>
    <name evidence="2" type="ORF">Tci_549073</name>
</gene>
<proteinExistence type="predicted"/>
<accession>A0A699INF8</accession>
<evidence type="ECO:0000313" key="2">
    <source>
        <dbReference type="EMBL" id="GEZ77100.1"/>
    </source>
</evidence>
<evidence type="ECO:0000256" key="1">
    <source>
        <dbReference type="SAM" id="Coils"/>
    </source>
</evidence>
<feature type="non-terminal residue" evidence="2">
    <location>
        <position position="1"/>
    </location>
</feature>
<keyword evidence="1" id="KW-0175">Coiled coil</keyword>
<dbReference type="EMBL" id="BKCJ010321389">
    <property type="protein sequence ID" value="GEZ77100.1"/>
    <property type="molecule type" value="Genomic_DNA"/>
</dbReference>